<dbReference type="GO" id="GO:0003729">
    <property type="term" value="F:mRNA binding"/>
    <property type="evidence" value="ECO:0007669"/>
    <property type="project" value="UniProtKB-UniRule"/>
</dbReference>
<accession>A0A8D1G7A6</accession>
<dbReference type="Pfam" id="PF03194">
    <property type="entry name" value="LUC7"/>
    <property type="match status" value="1"/>
</dbReference>
<sequence>MILAVQYLDESMSWERNLTPGEKCSNMRWDHQSICKYYLCGFCPVELFTNIHSDLGHKNWDREQERKSKWKEKRGSDDKKKVV</sequence>
<keyword evidence="2" id="KW-0508">mRNA splicing</keyword>
<feature type="region of interest" description="Disordered" evidence="3">
    <location>
        <begin position="61"/>
        <end position="83"/>
    </location>
</feature>
<protein>
    <submittedName>
        <fullName evidence="4">Uncharacterized protein</fullName>
    </submittedName>
</protein>
<comment type="similarity">
    <text evidence="1 2">Belongs to the Luc7 family.</text>
</comment>
<dbReference type="GO" id="GO:0005685">
    <property type="term" value="C:U1 snRNP"/>
    <property type="evidence" value="ECO:0007669"/>
    <property type="project" value="InterPro"/>
</dbReference>
<evidence type="ECO:0000313" key="5">
    <source>
        <dbReference type="Proteomes" id="UP000694728"/>
    </source>
</evidence>
<name>A0A8D1G7A6_PIG</name>
<dbReference type="AlphaFoldDB" id="A0A8D1G7A6"/>
<dbReference type="InterPro" id="IPR004882">
    <property type="entry name" value="Luc7-rel"/>
</dbReference>
<reference evidence="4" key="1">
    <citation type="submission" date="2025-08" db="UniProtKB">
        <authorList>
            <consortium name="Ensembl"/>
        </authorList>
    </citation>
    <scope>IDENTIFICATION</scope>
</reference>
<evidence type="ECO:0000256" key="3">
    <source>
        <dbReference type="SAM" id="MobiDB-lite"/>
    </source>
</evidence>
<evidence type="ECO:0000313" key="4">
    <source>
        <dbReference type="Ensembl" id="ENSSSCP00045000421.1"/>
    </source>
</evidence>
<organism evidence="4 5">
    <name type="scientific">Sus scrofa</name>
    <name type="common">Pig</name>
    <dbReference type="NCBI Taxonomy" id="9823"/>
    <lineage>
        <taxon>Eukaryota</taxon>
        <taxon>Metazoa</taxon>
        <taxon>Chordata</taxon>
        <taxon>Craniata</taxon>
        <taxon>Vertebrata</taxon>
        <taxon>Euteleostomi</taxon>
        <taxon>Mammalia</taxon>
        <taxon>Eutheria</taxon>
        <taxon>Laurasiatheria</taxon>
        <taxon>Artiodactyla</taxon>
        <taxon>Suina</taxon>
        <taxon>Suidae</taxon>
        <taxon>Sus</taxon>
    </lineage>
</organism>
<dbReference type="GO" id="GO:0006376">
    <property type="term" value="P:mRNA splice site recognition"/>
    <property type="evidence" value="ECO:0007669"/>
    <property type="project" value="InterPro"/>
</dbReference>
<evidence type="ECO:0000256" key="1">
    <source>
        <dbReference type="ARBA" id="ARBA00005655"/>
    </source>
</evidence>
<dbReference type="Ensembl" id="ENSSSCT00045000797.1">
    <property type="protein sequence ID" value="ENSSSCP00045000421.1"/>
    <property type="gene ID" value="ENSSSCG00045000576.1"/>
</dbReference>
<proteinExistence type="inferred from homology"/>
<keyword evidence="2" id="KW-0507">mRNA processing</keyword>
<evidence type="ECO:0000256" key="2">
    <source>
        <dbReference type="RuleBase" id="RU369106"/>
    </source>
</evidence>
<dbReference type="Proteomes" id="UP000694728">
    <property type="component" value="Unplaced"/>
</dbReference>